<dbReference type="PANTHER" id="PTHR30097:SF15">
    <property type="entry name" value="CATION EFFLUX SYSTEM PROTEIN CUSB"/>
    <property type="match status" value="1"/>
</dbReference>
<name>A0A843YM32_9RHOB</name>
<dbReference type="PANTHER" id="PTHR30097">
    <property type="entry name" value="CATION EFFLUX SYSTEM PROTEIN CUSB"/>
    <property type="match status" value="1"/>
</dbReference>
<gene>
    <name evidence="6" type="ORF">GFB49_20565</name>
</gene>
<dbReference type="GO" id="GO:0022857">
    <property type="term" value="F:transmembrane transporter activity"/>
    <property type="evidence" value="ECO:0007669"/>
    <property type="project" value="InterPro"/>
</dbReference>
<dbReference type="InterPro" id="IPR058792">
    <property type="entry name" value="Beta-barrel_RND_2"/>
</dbReference>
<dbReference type="InterPro" id="IPR051909">
    <property type="entry name" value="MFP_Cation_Efflux"/>
</dbReference>
<dbReference type="Pfam" id="PF11604">
    <property type="entry name" value="CusF_Ec"/>
    <property type="match status" value="4"/>
</dbReference>
<evidence type="ECO:0000313" key="7">
    <source>
        <dbReference type="Proteomes" id="UP000444174"/>
    </source>
</evidence>
<reference evidence="6 7" key="1">
    <citation type="submission" date="2019-10" db="EMBL/GenBank/DDBJ databases">
        <title>Epibacterium sp. nov., isolated from seawater.</title>
        <authorList>
            <person name="Zhang X."/>
            <person name="Li N."/>
        </authorList>
    </citation>
    <scope>NUCLEOTIDE SEQUENCE [LARGE SCALE GENOMIC DNA]</scope>
    <source>
        <strain evidence="6 7">SM1979</strain>
    </source>
</reference>
<dbReference type="FunFam" id="2.40.30.170:FF:000010">
    <property type="entry name" value="Efflux RND transporter periplasmic adaptor subunit"/>
    <property type="match status" value="1"/>
</dbReference>
<dbReference type="Gene3D" id="2.40.50.320">
    <property type="entry name" value="Copper binding periplasmic protein CusF"/>
    <property type="match status" value="4"/>
</dbReference>
<dbReference type="InterPro" id="IPR058649">
    <property type="entry name" value="CzcB_C"/>
</dbReference>
<keyword evidence="7" id="KW-1185">Reference proteome</keyword>
<dbReference type="NCBIfam" id="TIGR01730">
    <property type="entry name" value="RND_mfp"/>
    <property type="match status" value="1"/>
</dbReference>
<accession>A0A843YM32</accession>
<comment type="similarity">
    <text evidence="1">Belongs to the membrane fusion protein (MFP) (TC 8.A.1) family.</text>
</comment>
<dbReference type="Proteomes" id="UP000444174">
    <property type="component" value="Unassembled WGS sequence"/>
</dbReference>
<dbReference type="GO" id="GO:0016020">
    <property type="term" value="C:membrane"/>
    <property type="evidence" value="ECO:0007669"/>
    <property type="project" value="InterPro"/>
</dbReference>
<organism evidence="6 7">
    <name type="scientific">Tritonibacter litoralis</name>
    <dbReference type="NCBI Taxonomy" id="2662264"/>
    <lineage>
        <taxon>Bacteria</taxon>
        <taxon>Pseudomonadati</taxon>
        <taxon>Pseudomonadota</taxon>
        <taxon>Alphaproteobacteria</taxon>
        <taxon>Rhodobacterales</taxon>
        <taxon>Paracoccaceae</taxon>
        <taxon>Tritonibacter</taxon>
    </lineage>
</organism>
<dbReference type="InterPro" id="IPR058790">
    <property type="entry name" value="BSH_CusB"/>
</dbReference>
<protein>
    <submittedName>
        <fullName evidence="6">Efflux RND transporter periplasmic adaptor subunit</fullName>
    </submittedName>
</protein>
<dbReference type="InterPro" id="IPR042230">
    <property type="entry name" value="CusF_sf"/>
</dbReference>
<sequence>MNGRYGALSILALGAGLAGGIYAERFYLNSTEMAANSGPEILYWVAPMDANFRKEGPGKSPMGMDLIPVYAGEEPSSDPSEVMLSAAEINAIGVRTAVAQVDDISQSIETVGFVGYNEHLTSHIHTRVEGWIEEIEVRAVGDIVAKGDVMFEMFSPLIGAASAEHIRSLEEGNQLITEISRNKLRSHGVSDQQIQEIEKTRKTARNLKFYAPQDGVVIALSAVDGMFLQPNIQAVSLADPSNVWLIVDVFERDIARITDDMTASIEFEHLNGQVFEGQIDYIYPELDAETRTLPVRLSVDNTAGILKPNMFGTVSLTPNETRKALTVPTEAIIRTGRSERVILKTGEGTFAPRLVTTGLRDDFDEGGRTEVVQGLAPGDEVVASAQFLIDSESALSAGLMRMAPTDAEPAQGVGELLAFEPTTRMATIRHTALESLGWPEMDSQFPVKADVRVESLMAGQQVAFQIVRGADGLLSLVDIGSDDGVAATGNGVIEAVTDDGLLSMSHDPIPELGWPAMQMDMPVTGFDPATVPIGSQVSFDLAKDGEGMFVIVAVRTDDTAMPEPMTETEEKSMAAAQIVVGGAINAIDATARTVTINHGPIAEIGMPGMTMDFGVTDLLDLETLQIGAASTLSFDRPDGMTMVLAAAETIAPAMKVMGTINDINLETGMANITHGPMVDIGMPGMTMNFTIDPSVDVQELPTDVEVALLMTRNPDFSLTLVGVEARDEQVTQ</sequence>
<evidence type="ECO:0000256" key="1">
    <source>
        <dbReference type="ARBA" id="ARBA00009477"/>
    </source>
</evidence>
<feature type="domain" description="CusB-like barrel-sandwich hybrid" evidence="3">
    <location>
        <begin position="122"/>
        <end position="231"/>
    </location>
</feature>
<dbReference type="Gene3D" id="2.40.30.170">
    <property type="match status" value="1"/>
</dbReference>
<evidence type="ECO:0000259" key="3">
    <source>
        <dbReference type="Pfam" id="PF25919"/>
    </source>
</evidence>
<dbReference type="GO" id="GO:0030288">
    <property type="term" value="C:outer membrane-bounded periplasmic space"/>
    <property type="evidence" value="ECO:0007669"/>
    <property type="project" value="TreeGrafter"/>
</dbReference>
<dbReference type="GO" id="GO:0046914">
    <property type="term" value="F:transition metal ion binding"/>
    <property type="evidence" value="ECO:0007669"/>
    <property type="project" value="TreeGrafter"/>
</dbReference>
<evidence type="ECO:0000256" key="2">
    <source>
        <dbReference type="ARBA" id="ARBA00022448"/>
    </source>
</evidence>
<dbReference type="Pfam" id="PF25954">
    <property type="entry name" value="Beta-barrel_RND_2"/>
    <property type="match status" value="1"/>
</dbReference>
<dbReference type="Gene3D" id="2.40.50.100">
    <property type="match status" value="1"/>
</dbReference>
<dbReference type="Gene3D" id="2.40.420.20">
    <property type="match status" value="1"/>
</dbReference>
<proteinExistence type="inferred from homology"/>
<dbReference type="AlphaFoldDB" id="A0A843YM32"/>
<dbReference type="InterPro" id="IPR006143">
    <property type="entry name" value="RND_pump_MFP"/>
</dbReference>
<dbReference type="EMBL" id="WIBF01000029">
    <property type="protein sequence ID" value="MQQ10848.1"/>
    <property type="molecule type" value="Genomic_DNA"/>
</dbReference>
<dbReference type="Pfam" id="PF25975">
    <property type="entry name" value="CzcB_C"/>
    <property type="match status" value="1"/>
</dbReference>
<keyword evidence="2" id="KW-0813">Transport</keyword>
<dbReference type="SUPFAM" id="SSF111369">
    <property type="entry name" value="HlyD-like secretion proteins"/>
    <property type="match status" value="1"/>
</dbReference>
<evidence type="ECO:0000259" key="4">
    <source>
        <dbReference type="Pfam" id="PF25954"/>
    </source>
</evidence>
<evidence type="ECO:0000313" key="6">
    <source>
        <dbReference type="EMBL" id="MQQ10848.1"/>
    </source>
</evidence>
<dbReference type="Pfam" id="PF25919">
    <property type="entry name" value="BSH_CusB"/>
    <property type="match status" value="1"/>
</dbReference>
<dbReference type="InterPro" id="IPR021647">
    <property type="entry name" value="CusF_Ec"/>
</dbReference>
<feature type="domain" description="CzcB-like C-terminal circularly permuted SH3-like" evidence="5">
    <location>
        <begin position="325"/>
        <end position="389"/>
    </location>
</feature>
<feature type="domain" description="CusB-like beta-barrel" evidence="4">
    <location>
        <begin position="242"/>
        <end position="318"/>
    </location>
</feature>
<dbReference type="GO" id="GO:0060003">
    <property type="term" value="P:copper ion export"/>
    <property type="evidence" value="ECO:0007669"/>
    <property type="project" value="TreeGrafter"/>
</dbReference>
<comment type="caution">
    <text evidence="6">The sequence shown here is derived from an EMBL/GenBank/DDBJ whole genome shotgun (WGS) entry which is preliminary data.</text>
</comment>
<evidence type="ECO:0000259" key="5">
    <source>
        <dbReference type="Pfam" id="PF25975"/>
    </source>
</evidence>
<dbReference type="GO" id="GO:0015679">
    <property type="term" value="P:plasma membrane copper ion transport"/>
    <property type="evidence" value="ECO:0007669"/>
    <property type="project" value="TreeGrafter"/>
</dbReference>